<name>A0A438M3K0_9ACTN</name>
<dbReference type="InterPro" id="IPR019587">
    <property type="entry name" value="Polyketide_cyclase/dehydratase"/>
</dbReference>
<evidence type="ECO:0000313" key="2">
    <source>
        <dbReference type="Proteomes" id="UP000284824"/>
    </source>
</evidence>
<protein>
    <submittedName>
        <fullName evidence="1">Polyketide cyclase/dehydrase/lipid transport protein</fullName>
    </submittedName>
</protein>
<dbReference type="InterPro" id="IPR023393">
    <property type="entry name" value="START-like_dom_sf"/>
</dbReference>
<dbReference type="OrthoDB" id="191189at2"/>
<evidence type="ECO:0000313" key="1">
    <source>
        <dbReference type="EMBL" id="RVX40312.1"/>
    </source>
</evidence>
<gene>
    <name evidence="1" type="ORF">EDD27_2717</name>
</gene>
<dbReference type="Pfam" id="PF10604">
    <property type="entry name" value="Polyketide_cyc2"/>
    <property type="match status" value="1"/>
</dbReference>
<organism evidence="1 2">
    <name type="scientific">Nonomuraea polychroma</name>
    <dbReference type="NCBI Taxonomy" id="46176"/>
    <lineage>
        <taxon>Bacteria</taxon>
        <taxon>Bacillati</taxon>
        <taxon>Actinomycetota</taxon>
        <taxon>Actinomycetes</taxon>
        <taxon>Streptosporangiales</taxon>
        <taxon>Streptosporangiaceae</taxon>
        <taxon>Nonomuraea</taxon>
    </lineage>
</organism>
<reference evidence="1 2" key="1">
    <citation type="submission" date="2019-01" db="EMBL/GenBank/DDBJ databases">
        <title>Sequencing the genomes of 1000 actinobacteria strains.</title>
        <authorList>
            <person name="Klenk H.-P."/>
        </authorList>
    </citation>
    <scope>NUCLEOTIDE SEQUENCE [LARGE SCALE GENOMIC DNA]</scope>
    <source>
        <strain evidence="1 2">DSM 43925</strain>
    </source>
</reference>
<accession>A0A438M3K0</accession>
<dbReference type="CDD" id="cd08862">
    <property type="entry name" value="SRPBCC_Smu440-like"/>
    <property type="match status" value="1"/>
</dbReference>
<sequence>MHFETTIDIDAPLERIWRVMTDIARWPAFMPTVTSVERLGDGPPALGGRIRIKQPGLPALLWRVTEFDEGSSFGWRSAGAGLTTVAGHTLTPRTAGASLRLTIDQSGPAAPLIGLLTKGRTTRYVRTEAESIKRRCEG</sequence>
<dbReference type="RefSeq" id="WP_127932716.1">
    <property type="nucleotide sequence ID" value="NZ_SAUN01000001.1"/>
</dbReference>
<dbReference type="AlphaFoldDB" id="A0A438M3K0"/>
<proteinExistence type="predicted"/>
<dbReference type="SUPFAM" id="SSF55961">
    <property type="entry name" value="Bet v1-like"/>
    <property type="match status" value="1"/>
</dbReference>
<dbReference type="Proteomes" id="UP000284824">
    <property type="component" value="Unassembled WGS sequence"/>
</dbReference>
<dbReference type="EMBL" id="SAUN01000001">
    <property type="protein sequence ID" value="RVX40312.1"/>
    <property type="molecule type" value="Genomic_DNA"/>
</dbReference>
<dbReference type="Gene3D" id="3.30.530.20">
    <property type="match status" value="1"/>
</dbReference>
<comment type="caution">
    <text evidence="1">The sequence shown here is derived from an EMBL/GenBank/DDBJ whole genome shotgun (WGS) entry which is preliminary data.</text>
</comment>
<keyword evidence="2" id="KW-1185">Reference proteome</keyword>